<keyword evidence="2" id="KW-1185">Reference proteome</keyword>
<reference evidence="1 2" key="1">
    <citation type="journal article" date="2016" name="Nat. Commun.">
        <title>Extremotolerant tardigrade genome and improved radiotolerance of human cultured cells by tardigrade-unique protein.</title>
        <authorList>
            <person name="Hashimoto T."/>
            <person name="Horikawa D.D."/>
            <person name="Saito Y."/>
            <person name="Kuwahara H."/>
            <person name="Kozuka-Hata H."/>
            <person name="Shin-I T."/>
            <person name="Minakuchi Y."/>
            <person name="Ohishi K."/>
            <person name="Motoyama A."/>
            <person name="Aizu T."/>
            <person name="Enomoto A."/>
            <person name="Kondo K."/>
            <person name="Tanaka S."/>
            <person name="Hara Y."/>
            <person name="Koshikawa S."/>
            <person name="Sagara H."/>
            <person name="Miura T."/>
            <person name="Yokobori S."/>
            <person name="Miyagawa K."/>
            <person name="Suzuki Y."/>
            <person name="Kubo T."/>
            <person name="Oyama M."/>
            <person name="Kohara Y."/>
            <person name="Fujiyama A."/>
            <person name="Arakawa K."/>
            <person name="Katayama T."/>
            <person name="Toyoda A."/>
            <person name="Kunieda T."/>
        </authorList>
    </citation>
    <scope>NUCLEOTIDE SEQUENCE [LARGE SCALE GENOMIC DNA]</scope>
    <source>
        <strain evidence="1 2">YOKOZUNA-1</strain>
    </source>
</reference>
<dbReference type="Proteomes" id="UP000186922">
    <property type="component" value="Unassembled WGS sequence"/>
</dbReference>
<protein>
    <submittedName>
        <fullName evidence="1">Uncharacterized protein</fullName>
    </submittedName>
</protein>
<name>A0A1D1VI03_RAMVA</name>
<gene>
    <name evidence="1" type="primary">RvY_11275-1</name>
    <name evidence="1" type="synonym">RvY_11275.1</name>
    <name evidence="1" type="ORF">RvY_11275</name>
</gene>
<proteinExistence type="predicted"/>
<comment type="caution">
    <text evidence="1">The sequence shown here is derived from an EMBL/GenBank/DDBJ whole genome shotgun (WGS) entry which is preliminary data.</text>
</comment>
<accession>A0A1D1VI03</accession>
<evidence type="ECO:0000313" key="1">
    <source>
        <dbReference type="EMBL" id="GAV00426.1"/>
    </source>
</evidence>
<organism evidence="1 2">
    <name type="scientific">Ramazzottius varieornatus</name>
    <name type="common">Water bear</name>
    <name type="synonym">Tardigrade</name>
    <dbReference type="NCBI Taxonomy" id="947166"/>
    <lineage>
        <taxon>Eukaryota</taxon>
        <taxon>Metazoa</taxon>
        <taxon>Ecdysozoa</taxon>
        <taxon>Tardigrada</taxon>
        <taxon>Eutardigrada</taxon>
        <taxon>Parachela</taxon>
        <taxon>Hypsibioidea</taxon>
        <taxon>Ramazzottiidae</taxon>
        <taxon>Ramazzottius</taxon>
    </lineage>
</organism>
<dbReference type="EMBL" id="BDGG01000006">
    <property type="protein sequence ID" value="GAV00426.1"/>
    <property type="molecule type" value="Genomic_DNA"/>
</dbReference>
<evidence type="ECO:0000313" key="2">
    <source>
        <dbReference type="Proteomes" id="UP000186922"/>
    </source>
</evidence>
<sequence length="79" mass="9043">MLYSAKSNGITNATLDKFLKVVALVMNGKRNVEDDRARNKFPASVRSVKRACSHEEQQKVIHIRHSYERDLRLYSAPAL</sequence>
<dbReference type="AlphaFoldDB" id="A0A1D1VI03"/>